<dbReference type="GO" id="GO:0006355">
    <property type="term" value="P:regulation of DNA-templated transcription"/>
    <property type="evidence" value="ECO:0007669"/>
    <property type="project" value="InterPro"/>
</dbReference>
<dbReference type="Gene3D" id="1.10.10.10">
    <property type="entry name" value="Winged helix-like DNA-binding domain superfamily/Winged helix DNA-binding domain"/>
    <property type="match status" value="1"/>
</dbReference>
<evidence type="ECO:0000256" key="1">
    <source>
        <dbReference type="ARBA" id="ARBA00023015"/>
    </source>
</evidence>
<evidence type="ECO:0000256" key="3">
    <source>
        <dbReference type="ARBA" id="ARBA00023163"/>
    </source>
</evidence>
<dbReference type="RefSeq" id="WP_183571129.1">
    <property type="nucleotide sequence ID" value="NZ_JACHOP010000015.1"/>
</dbReference>
<dbReference type="InterPro" id="IPR005143">
    <property type="entry name" value="TF_LuxR_autoind-bd_dom"/>
</dbReference>
<dbReference type="InterPro" id="IPR036693">
    <property type="entry name" value="TF_LuxR_autoind-bd_dom_sf"/>
</dbReference>
<evidence type="ECO:0000313" key="5">
    <source>
        <dbReference type="EMBL" id="MBB5758567.1"/>
    </source>
</evidence>
<keyword evidence="2 5" id="KW-0238">DNA-binding</keyword>
<dbReference type="PRINTS" id="PR00038">
    <property type="entry name" value="HTHLUXR"/>
</dbReference>
<dbReference type="PROSITE" id="PS50043">
    <property type="entry name" value="HTH_LUXR_2"/>
    <property type="match status" value="1"/>
</dbReference>
<dbReference type="SUPFAM" id="SSF75516">
    <property type="entry name" value="Pheromone-binding domain of LuxR-like quorum-sensing transcription factors"/>
    <property type="match status" value="1"/>
</dbReference>
<name>A0A840ZNU3_9HYPH</name>
<dbReference type="Pfam" id="PF03472">
    <property type="entry name" value="Autoind_bind"/>
    <property type="match status" value="1"/>
</dbReference>
<evidence type="ECO:0000313" key="6">
    <source>
        <dbReference type="Proteomes" id="UP000583454"/>
    </source>
</evidence>
<keyword evidence="1" id="KW-0805">Transcription regulation</keyword>
<organism evidence="5 6">
    <name type="scientific">Methylorubrum rhodinum</name>
    <dbReference type="NCBI Taxonomy" id="29428"/>
    <lineage>
        <taxon>Bacteria</taxon>
        <taxon>Pseudomonadati</taxon>
        <taxon>Pseudomonadota</taxon>
        <taxon>Alphaproteobacteria</taxon>
        <taxon>Hyphomicrobiales</taxon>
        <taxon>Methylobacteriaceae</taxon>
        <taxon>Methylorubrum</taxon>
    </lineage>
</organism>
<protein>
    <submittedName>
        <fullName evidence="5">DNA-binding CsgD family transcriptional regulator</fullName>
    </submittedName>
</protein>
<dbReference type="InterPro" id="IPR000792">
    <property type="entry name" value="Tscrpt_reg_LuxR_C"/>
</dbReference>
<comment type="caution">
    <text evidence="5">The sequence shown here is derived from an EMBL/GenBank/DDBJ whole genome shotgun (WGS) entry which is preliminary data.</text>
</comment>
<sequence>MTATHVVQEFMDAVHTASDEVAFAGAASRLGEALGFRWFTYLSVDAGRPDVISTYPAIWSEHYLSSGYDQVDPVVAASRRQTIPFFWGALDGARPSDAAAVRLFDDAASFGIVSGLTVPLRGPKGRMALFTLSTDEVSPALLRRAEELKTYVQVCGLHLHNELAARVARFMPEHQKPALTPRQRACLLAAAEGQSAKQAARSIDLTPRTVQHHHEEARRRLGARSLTHAVALALRDGMIS</sequence>
<evidence type="ECO:0000256" key="2">
    <source>
        <dbReference type="ARBA" id="ARBA00023125"/>
    </source>
</evidence>
<dbReference type="Proteomes" id="UP000583454">
    <property type="component" value="Unassembled WGS sequence"/>
</dbReference>
<dbReference type="InterPro" id="IPR016032">
    <property type="entry name" value="Sig_transdc_resp-reg_C-effctor"/>
</dbReference>
<proteinExistence type="predicted"/>
<dbReference type="SUPFAM" id="SSF46894">
    <property type="entry name" value="C-terminal effector domain of the bipartite response regulators"/>
    <property type="match status" value="1"/>
</dbReference>
<keyword evidence="3" id="KW-0804">Transcription</keyword>
<keyword evidence="6" id="KW-1185">Reference proteome</keyword>
<dbReference type="Pfam" id="PF00196">
    <property type="entry name" value="GerE"/>
    <property type="match status" value="1"/>
</dbReference>
<reference evidence="5 6" key="1">
    <citation type="submission" date="2020-08" db="EMBL/GenBank/DDBJ databases">
        <title>Genomic Encyclopedia of Type Strains, Phase IV (KMG-IV): sequencing the most valuable type-strain genomes for metagenomic binning, comparative biology and taxonomic classification.</title>
        <authorList>
            <person name="Goeker M."/>
        </authorList>
    </citation>
    <scope>NUCLEOTIDE SEQUENCE [LARGE SCALE GENOMIC DNA]</scope>
    <source>
        <strain evidence="5 6">DSM 2163</strain>
    </source>
</reference>
<dbReference type="InterPro" id="IPR036388">
    <property type="entry name" value="WH-like_DNA-bd_sf"/>
</dbReference>
<evidence type="ECO:0000259" key="4">
    <source>
        <dbReference type="PROSITE" id="PS50043"/>
    </source>
</evidence>
<gene>
    <name evidence="5" type="ORF">HNR00_003290</name>
</gene>
<accession>A0A840ZNU3</accession>
<dbReference type="EMBL" id="JACHOP010000015">
    <property type="protein sequence ID" value="MBB5758567.1"/>
    <property type="molecule type" value="Genomic_DNA"/>
</dbReference>
<dbReference type="AlphaFoldDB" id="A0A840ZNU3"/>
<dbReference type="SMART" id="SM00421">
    <property type="entry name" value="HTH_LUXR"/>
    <property type="match status" value="1"/>
</dbReference>
<feature type="domain" description="HTH luxR-type" evidence="4">
    <location>
        <begin position="172"/>
        <end position="237"/>
    </location>
</feature>
<dbReference type="GO" id="GO:0003677">
    <property type="term" value="F:DNA binding"/>
    <property type="evidence" value="ECO:0007669"/>
    <property type="project" value="UniProtKB-KW"/>
</dbReference>
<dbReference type="Gene3D" id="3.30.450.80">
    <property type="entry name" value="Transcription factor LuxR-like, autoinducer-binding domain"/>
    <property type="match status" value="1"/>
</dbReference>
<dbReference type="CDD" id="cd06170">
    <property type="entry name" value="LuxR_C_like"/>
    <property type="match status" value="1"/>
</dbReference>
<dbReference type="PANTHER" id="PTHR44688:SF16">
    <property type="entry name" value="DNA-BINDING TRANSCRIPTIONAL ACTIVATOR DEVR_DOSR"/>
    <property type="match status" value="1"/>
</dbReference>
<dbReference type="PANTHER" id="PTHR44688">
    <property type="entry name" value="DNA-BINDING TRANSCRIPTIONAL ACTIVATOR DEVR_DOSR"/>
    <property type="match status" value="1"/>
</dbReference>